<proteinExistence type="predicted"/>
<gene>
    <name evidence="1" type="ORF">B0T10DRAFT_568931</name>
</gene>
<comment type="caution">
    <text evidence="1">The sequence shown here is derived from an EMBL/GenBank/DDBJ whole genome shotgun (WGS) entry which is preliminary data.</text>
</comment>
<organism evidence="1 2">
    <name type="scientific">Thelonectria olida</name>
    <dbReference type="NCBI Taxonomy" id="1576542"/>
    <lineage>
        <taxon>Eukaryota</taxon>
        <taxon>Fungi</taxon>
        <taxon>Dikarya</taxon>
        <taxon>Ascomycota</taxon>
        <taxon>Pezizomycotina</taxon>
        <taxon>Sordariomycetes</taxon>
        <taxon>Hypocreomycetidae</taxon>
        <taxon>Hypocreales</taxon>
        <taxon>Nectriaceae</taxon>
        <taxon>Thelonectria</taxon>
    </lineage>
</organism>
<keyword evidence="2" id="KW-1185">Reference proteome</keyword>
<dbReference type="EMBL" id="JAGPYM010000073">
    <property type="protein sequence ID" value="KAH6869406.1"/>
    <property type="molecule type" value="Genomic_DNA"/>
</dbReference>
<protein>
    <submittedName>
        <fullName evidence="1">Uncharacterized protein</fullName>
    </submittedName>
</protein>
<evidence type="ECO:0000313" key="1">
    <source>
        <dbReference type="EMBL" id="KAH6869406.1"/>
    </source>
</evidence>
<reference evidence="1 2" key="1">
    <citation type="journal article" date="2021" name="Nat. Commun.">
        <title>Genetic determinants of endophytism in the Arabidopsis root mycobiome.</title>
        <authorList>
            <person name="Mesny F."/>
            <person name="Miyauchi S."/>
            <person name="Thiergart T."/>
            <person name="Pickel B."/>
            <person name="Atanasova L."/>
            <person name="Karlsson M."/>
            <person name="Huettel B."/>
            <person name="Barry K.W."/>
            <person name="Haridas S."/>
            <person name="Chen C."/>
            <person name="Bauer D."/>
            <person name="Andreopoulos W."/>
            <person name="Pangilinan J."/>
            <person name="LaButti K."/>
            <person name="Riley R."/>
            <person name="Lipzen A."/>
            <person name="Clum A."/>
            <person name="Drula E."/>
            <person name="Henrissat B."/>
            <person name="Kohler A."/>
            <person name="Grigoriev I.V."/>
            <person name="Martin F.M."/>
            <person name="Hacquard S."/>
        </authorList>
    </citation>
    <scope>NUCLEOTIDE SEQUENCE [LARGE SCALE GENOMIC DNA]</scope>
    <source>
        <strain evidence="1 2">MPI-CAGE-CH-0241</strain>
    </source>
</reference>
<evidence type="ECO:0000313" key="2">
    <source>
        <dbReference type="Proteomes" id="UP000777438"/>
    </source>
</evidence>
<dbReference type="Proteomes" id="UP000777438">
    <property type="component" value="Unassembled WGS sequence"/>
</dbReference>
<dbReference type="AlphaFoldDB" id="A0A9P9AJP4"/>
<accession>A0A9P9AJP4</accession>
<dbReference type="OrthoDB" id="5946976at2759"/>
<name>A0A9P9AJP4_9HYPO</name>
<sequence>MARKPTGDIPQSFKTFTFFKYTEAEVREMASEADLIVVETYGDLETKMPPPTKALVPSRARLATVVVAGFWSSANEAGIGINFTAARSQSTLDTVYSLGNLYDAQCKFPTTDMNVVTNPDVNDRDYSIAQLLAQTLFGMRPVIDFKEVAQEVVCNARGRWDTITKEWDAVTRTGDDSYPLRFFINGIEEQVFELYQSTRDACIENGYSTYLLSWESWIIKFYPLDDGQIWTLDVEFRNYMLQYSNTNHCRENC</sequence>